<dbReference type="RefSeq" id="WP_203910430.1">
    <property type="nucleotide sequence ID" value="NZ_BONY01000028.1"/>
</dbReference>
<keyword evidence="1" id="KW-1133">Transmembrane helix</keyword>
<evidence type="ECO:0000256" key="1">
    <source>
        <dbReference type="SAM" id="Phobius"/>
    </source>
</evidence>
<keyword evidence="3" id="KW-1185">Reference proteome</keyword>
<protein>
    <submittedName>
        <fullName evidence="2">Membrane protein</fullName>
    </submittedName>
</protein>
<evidence type="ECO:0000313" key="3">
    <source>
        <dbReference type="Proteomes" id="UP000612899"/>
    </source>
</evidence>
<feature type="transmembrane region" description="Helical" evidence="1">
    <location>
        <begin position="77"/>
        <end position="96"/>
    </location>
</feature>
<dbReference type="InterPro" id="IPR009732">
    <property type="entry name" value="DUF1304"/>
</dbReference>
<feature type="transmembrane region" description="Helical" evidence="1">
    <location>
        <begin position="6"/>
        <end position="28"/>
    </location>
</feature>
<sequence>MNVATQIFAVLAGLLHVGVFLMESVLFTRPNVQRLFLGNAANTPQLQTFAFNQGFYNLFLALGAIGGVIAGGAAGKAIALFSCACMVGAGVVLLASQRRMWRGAALQIVPAGLALLAALL</sequence>
<dbReference type="Pfam" id="PF06993">
    <property type="entry name" value="DUF1304"/>
    <property type="match status" value="1"/>
</dbReference>
<reference evidence="2" key="1">
    <citation type="submission" date="2021-01" db="EMBL/GenBank/DDBJ databases">
        <title>Whole genome shotgun sequence of Rhizocola hellebori NBRC 109834.</title>
        <authorList>
            <person name="Komaki H."/>
            <person name="Tamura T."/>
        </authorList>
    </citation>
    <scope>NUCLEOTIDE SEQUENCE</scope>
    <source>
        <strain evidence="2">NBRC 109834</strain>
    </source>
</reference>
<proteinExistence type="predicted"/>
<organism evidence="2 3">
    <name type="scientific">Rhizocola hellebori</name>
    <dbReference type="NCBI Taxonomy" id="1392758"/>
    <lineage>
        <taxon>Bacteria</taxon>
        <taxon>Bacillati</taxon>
        <taxon>Actinomycetota</taxon>
        <taxon>Actinomycetes</taxon>
        <taxon>Micromonosporales</taxon>
        <taxon>Micromonosporaceae</taxon>
        <taxon>Rhizocola</taxon>
    </lineage>
</organism>
<dbReference type="AlphaFoldDB" id="A0A8J3QBN8"/>
<keyword evidence="1" id="KW-0812">Transmembrane</keyword>
<keyword evidence="1" id="KW-0472">Membrane</keyword>
<evidence type="ECO:0000313" key="2">
    <source>
        <dbReference type="EMBL" id="GIH06620.1"/>
    </source>
</evidence>
<accession>A0A8J3QBN8</accession>
<gene>
    <name evidence="2" type="ORF">Rhe02_46870</name>
</gene>
<comment type="caution">
    <text evidence="2">The sequence shown here is derived from an EMBL/GenBank/DDBJ whole genome shotgun (WGS) entry which is preliminary data.</text>
</comment>
<name>A0A8J3QBN8_9ACTN</name>
<dbReference type="Proteomes" id="UP000612899">
    <property type="component" value="Unassembled WGS sequence"/>
</dbReference>
<feature type="transmembrane region" description="Helical" evidence="1">
    <location>
        <begin position="49"/>
        <end position="71"/>
    </location>
</feature>
<dbReference type="EMBL" id="BONY01000028">
    <property type="protein sequence ID" value="GIH06620.1"/>
    <property type="molecule type" value="Genomic_DNA"/>
</dbReference>